<keyword evidence="3" id="KW-1185">Reference proteome</keyword>
<reference evidence="2 3" key="1">
    <citation type="journal article" date="2014" name="Genome Announc.">
        <title>Draft genome sequence of the pathogenic fungus Scedosporium apiospermum.</title>
        <authorList>
            <person name="Vandeputte P."/>
            <person name="Ghamrawi S."/>
            <person name="Rechenmann M."/>
            <person name="Iltis A."/>
            <person name="Giraud S."/>
            <person name="Fleury M."/>
            <person name="Thornton C."/>
            <person name="Delhaes L."/>
            <person name="Meyer W."/>
            <person name="Papon N."/>
            <person name="Bouchara J.P."/>
        </authorList>
    </citation>
    <scope>NUCLEOTIDE SEQUENCE [LARGE SCALE GENOMIC DNA]</scope>
    <source>
        <strain evidence="2 3">IHEM 14462</strain>
    </source>
</reference>
<feature type="region of interest" description="Disordered" evidence="1">
    <location>
        <begin position="1"/>
        <end position="20"/>
    </location>
</feature>
<dbReference type="EMBL" id="JOWA01000090">
    <property type="protein sequence ID" value="KEZ43904.1"/>
    <property type="molecule type" value="Genomic_DNA"/>
</dbReference>
<dbReference type="AlphaFoldDB" id="A0A084G992"/>
<dbReference type="HOGENOM" id="CLU_681775_0_0_1"/>
<name>A0A084G992_PSEDA</name>
<dbReference type="RefSeq" id="XP_016643703.1">
    <property type="nucleotide sequence ID" value="XM_016786727.1"/>
</dbReference>
<gene>
    <name evidence="2" type="ORF">SAPIO_CDS4085</name>
</gene>
<comment type="caution">
    <text evidence="2">The sequence shown here is derived from an EMBL/GenBank/DDBJ whole genome shotgun (WGS) entry which is preliminary data.</text>
</comment>
<feature type="region of interest" description="Disordered" evidence="1">
    <location>
        <begin position="53"/>
        <end position="73"/>
    </location>
</feature>
<evidence type="ECO:0000313" key="2">
    <source>
        <dbReference type="EMBL" id="KEZ43904.1"/>
    </source>
</evidence>
<dbReference type="KEGG" id="sapo:SAPIO_CDS4085"/>
<dbReference type="Proteomes" id="UP000028545">
    <property type="component" value="Unassembled WGS sequence"/>
</dbReference>
<evidence type="ECO:0000313" key="3">
    <source>
        <dbReference type="Proteomes" id="UP000028545"/>
    </source>
</evidence>
<dbReference type="GeneID" id="27723157"/>
<organism evidence="2 3">
    <name type="scientific">Pseudallescheria apiosperma</name>
    <name type="common">Scedosporium apiospermum</name>
    <dbReference type="NCBI Taxonomy" id="563466"/>
    <lineage>
        <taxon>Eukaryota</taxon>
        <taxon>Fungi</taxon>
        <taxon>Dikarya</taxon>
        <taxon>Ascomycota</taxon>
        <taxon>Pezizomycotina</taxon>
        <taxon>Sordariomycetes</taxon>
        <taxon>Hypocreomycetidae</taxon>
        <taxon>Microascales</taxon>
        <taxon>Microascaceae</taxon>
        <taxon>Scedosporium</taxon>
    </lineage>
</organism>
<proteinExistence type="predicted"/>
<feature type="compositionally biased region" description="Polar residues" evidence="1">
    <location>
        <begin position="1"/>
        <end position="10"/>
    </location>
</feature>
<evidence type="ECO:0000256" key="1">
    <source>
        <dbReference type="SAM" id="MobiDB-lite"/>
    </source>
</evidence>
<accession>A0A084G992</accession>
<protein>
    <submittedName>
        <fullName evidence="2">Uncharacterized protein</fullName>
    </submittedName>
</protein>
<sequence length="404" mass="45060">MQFSALQTKRAQPPPPKEHISVTAQLQGTAREGELTVRSQSAKVKLRTASAIYITSGNGGRDKGENGQDEQDAGKKWRIARSSPAAEAKSHDLPCFQINLQRLLGGDKPGPAEQSSAPREAGFELSPIIIPGAENMDDEIVEELKALFKQAGEDNPSLEPEDRVFFLHREDVFGLAVALPGLLTEDQGYWIVGRPPPKMVKQAIRDEYNLDSIAEVVKYVTENMNGLTDRQFRLFLRNFHPIGDELFHTGRTLLASLSSPNALSTDGFVQAATNSLLDLEGIGALFRKAALVYHAPERRRVRREKTLQRMRELDCMSEEESLAWHRDMDKKRAAWEAGAAARQETFAEIERWGEASSKLSDGQLAEMRRLRELGPEAVQRAYLKSLGVGEEDIESYMESIDTDE</sequence>
<dbReference type="VEuPathDB" id="FungiDB:SAPIO_CDS4085"/>